<organism evidence="7 8">
    <name type="scientific">Aquitalea magnusonii</name>
    <dbReference type="NCBI Taxonomy" id="332411"/>
    <lineage>
        <taxon>Bacteria</taxon>
        <taxon>Pseudomonadati</taxon>
        <taxon>Pseudomonadota</taxon>
        <taxon>Betaproteobacteria</taxon>
        <taxon>Neisseriales</taxon>
        <taxon>Chromobacteriaceae</taxon>
        <taxon>Aquitalea</taxon>
    </lineage>
</organism>
<feature type="domain" description="Methyl-accepting transducer" evidence="6">
    <location>
        <begin position="274"/>
        <end position="489"/>
    </location>
</feature>
<dbReference type="GO" id="GO:0007165">
    <property type="term" value="P:signal transduction"/>
    <property type="evidence" value="ECO:0007669"/>
    <property type="project" value="UniProtKB-KW"/>
</dbReference>
<evidence type="ECO:0000256" key="2">
    <source>
        <dbReference type="ARBA" id="ARBA00029447"/>
    </source>
</evidence>
<dbReference type="PANTHER" id="PTHR43531">
    <property type="entry name" value="PROTEIN ICFG"/>
    <property type="match status" value="1"/>
</dbReference>
<dbReference type="Gene3D" id="1.10.287.950">
    <property type="entry name" value="Methyl-accepting chemotaxis protein"/>
    <property type="match status" value="1"/>
</dbReference>
<comment type="caution">
    <text evidence="7">The sequence shown here is derived from an EMBL/GenBank/DDBJ whole genome shotgun (WGS) entry which is preliminary data.</text>
</comment>
<evidence type="ECO:0000313" key="8">
    <source>
        <dbReference type="Proteomes" id="UP000248395"/>
    </source>
</evidence>
<dbReference type="AlphaFoldDB" id="A0A318K5N2"/>
<reference evidence="7 8" key="1">
    <citation type="submission" date="2018-05" db="EMBL/GenBank/DDBJ databases">
        <title>Genomic Encyclopedia of Type Strains, Phase IV (KMG-IV): sequencing the most valuable type-strain genomes for metagenomic binning, comparative biology and taxonomic classification.</title>
        <authorList>
            <person name="Goeker M."/>
        </authorList>
    </citation>
    <scope>NUCLEOTIDE SEQUENCE [LARGE SCALE GENOMIC DNA]</scope>
    <source>
        <strain evidence="7 8">DSM 25134</strain>
    </source>
</reference>
<evidence type="ECO:0000256" key="1">
    <source>
        <dbReference type="ARBA" id="ARBA00022500"/>
    </source>
</evidence>
<dbReference type="SMART" id="SM00283">
    <property type="entry name" value="MA"/>
    <property type="match status" value="1"/>
</dbReference>
<dbReference type="OrthoDB" id="8576332at2"/>
<gene>
    <name evidence="7" type="ORF">DFR38_105167</name>
</gene>
<feature type="region of interest" description="Disordered" evidence="4">
    <location>
        <begin position="509"/>
        <end position="528"/>
    </location>
</feature>
<accession>A0A318K5N2</accession>
<evidence type="ECO:0000256" key="4">
    <source>
        <dbReference type="SAM" id="MobiDB-lite"/>
    </source>
</evidence>
<dbReference type="PROSITE" id="PS50111">
    <property type="entry name" value="CHEMOTAXIS_TRANSDUC_2"/>
    <property type="match status" value="1"/>
</dbReference>
<dbReference type="InterPro" id="IPR004089">
    <property type="entry name" value="MCPsignal_dom"/>
</dbReference>
<evidence type="ECO:0000256" key="3">
    <source>
        <dbReference type="PROSITE-ProRule" id="PRU00284"/>
    </source>
</evidence>
<keyword evidence="5" id="KW-1133">Transmembrane helix</keyword>
<keyword evidence="1" id="KW-0145">Chemotaxis</keyword>
<proteinExistence type="inferred from homology"/>
<dbReference type="PANTHER" id="PTHR43531:SF11">
    <property type="entry name" value="METHYL-ACCEPTING CHEMOTAXIS PROTEIN 3"/>
    <property type="match status" value="1"/>
</dbReference>
<dbReference type="GO" id="GO:0004888">
    <property type="term" value="F:transmembrane signaling receptor activity"/>
    <property type="evidence" value="ECO:0007669"/>
    <property type="project" value="InterPro"/>
</dbReference>
<dbReference type="RefSeq" id="WP_059286319.1">
    <property type="nucleotide sequence ID" value="NZ_LNQU01000071.1"/>
</dbReference>
<dbReference type="Pfam" id="PF00015">
    <property type="entry name" value="MCPsignal"/>
    <property type="match status" value="1"/>
</dbReference>
<comment type="similarity">
    <text evidence="2">Belongs to the methyl-accepting chemotaxis (MCP) protein family.</text>
</comment>
<sequence>MFDHHRVFSVRQRFVWLTLVLATLLACVAMGAALLIRQITIGGAQYQRIVLAKDLVADILPPPSYIIEANLLSYQLRQAPPAQQASIISQLQRCEQAFNQRYQYWQQQALPIPLRDALIGQAQQYGREFFVLLDQQLIPALQKQQTGKAAAVFANMQQAYAQHRQAIDKAVSLAQQYQTQLESEADNSNLRNWLLLGLALMTTVLVVALLLRRSYRQLIALLGAEPLQTRQHISELAEGLWHTRLQQADPNSMSGVLDSMISRLSRVMQGIRQTAHDMTALSGRVEHAASHIGDQTSSEAAHLEEIATTLQQFSSMLDATMHSVQETEHQSGIAVEASREGRLLVENTLQALHHIINCIDQIDDIVYQTDLLALNASIEAARAGEHGKGFAVVAQEVRKLAQRSKDVALEIQQLSHQTMQRAQHADSAMGTLEQTMVQTQRLIEHITNSSKEQSLGIGQISQSLNQLSNSSVQNAEESLNMATLSREMLQHSAALQQRVAYFRLHDEAGAAAPQPAEHQPAPDATPRF</sequence>
<dbReference type="PRINTS" id="PR00260">
    <property type="entry name" value="CHEMTRNSDUCR"/>
</dbReference>
<dbReference type="Proteomes" id="UP000248395">
    <property type="component" value="Unassembled WGS sequence"/>
</dbReference>
<name>A0A318K5N2_9NEIS</name>
<dbReference type="InterPro" id="IPR004090">
    <property type="entry name" value="Chemotax_Me-accpt_rcpt"/>
</dbReference>
<dbReference type="SUPFAM" id="SSF58104">
    <property type="entry name" value="Methyl-accepting chemotaxis protein (MCP) signaling domain"/>
    <property type="match status" value="1"/>
</dbReference>
<keyword evidence="3" id="KW-0807">Transducer</keyword>
<keyword evidence="5" id="KW-0472">Membrane</keyword>
<feature type="transmembrane region" description="Helical" evidence="5">
    <location>
        <begin position="193"/>
        <end position="211"/>
    </location>
</feature>
<dbReference type="GO" id="GO:0005886">
    <property type="term" value="C:plasma membrane"/>
    <property type="evidence" value="ECO:0007669"/>
    <property type="project" value="TreeGrafter"/>
</dbReference>
<dbReference type="GO" id="GO:0006935">
    <property type="term" value="P:chemotaxis"/>
    <property type="evidence" value="ECO:0007669"/>
    <property type="project" value="UniProtKB-KW"/>
</dbReference>
<dbReference type="EMBL" id="QJKC01000005">
    <property type="protein sequence ID" value="PXX49124.1"/>
    <property type="molecule type" value="Genomic_DNA"/>
</dbReference>
<keyword evidence="8" id="KW-1185">Reference proteome</keyword>
<dbReference type="PROSITE" id="PS51257">
    <property type="entry name" value="PROKAR_LIPOPROTEIN"/>
    <property type="match status" value="1"/>
</dbReference>
<evidence type="ECO:0000313" key="7">
    <source>
        <dbReference type="EMBL" id="PXX49124.1"/>
    </source>
</evidence>
<evidence type="ECO:0000259" key="6">
    <source>
        <dbReference type="PROSITE" id="PS50111"/>
    </source>
</evidence>
<protein>
    <submittedName>
        <fullName evidence="7">Methyl-accepting chemotaxis protein</fullName>
    </submittedName>
</protein>
<evidence type="ECO:0000256" key="5">
    <source>
        <dbReference type="SAM" id="Phobius"/>
    </source>
</evidence>
<keyword evidence="5" id="KW-0812">Transmembrane</keyword>
<dbReference type="InterPro" id="IPR051310">
    <property type="entry name" value="MCP_chemotaxis"/>
</dbReference>